<protein>
    <submittedName>
        <fullName evidence="1">Uncharacterized protein</fullName>
    </submittedName>
</protein>
<proteinExistence type="predicted"/>
<dbReference type="Proteomes" id="UP000683925">
    <property type="component" value="Unassembled WGS sequence"/>
</dbReference>
<name>A0A8S1XI25_PAROT</name>
<reference evidence="1" key="1">
    <citation type="submission" date="2021-01" db="EMBL/GenBank/DDBJ databases">
        <authorList>
            <consortium name="Genoscope - CEA"/>
            <person name="William W."/>
        </authorList>
    </citation>
    <scope>NUCLEOTIDE SEQUENCE</scope>
</reference>
<evidence type="ECO:0000313" key="1">
    <source>
        <dbReference type="EMBL" id="CAD8200773.1"/>
    </source>
</evidence>
<accession>A0A8S1XI25</accession>
<evidence type="ECO:0000313" key="2">
    <source>
        <dbReference type="Proteomes" id="UP000683925"/>
    </source>
</evidence>
<keyword evidence="2" id="KW-1185">Reference proteome</keyword>
<sequence length="63" mass="7444">MSMIISISIKKLLNVNSDPLQFFEFIVLSIIEIKDNEERISKKKLRQNLHGNNQKFQKSFMMS</sequence>
<organism evidence="1 2">
    <name type="scientific">Paramecium octaurelia</name>
    <dbReference type="NCBI Taxonomy" id="43137"/>
    <lineage>
        <taxon>Eukaryota</taxon>
        <taxon>Sar</taxon>
        <taxon>Alveolata</taxon>
        <taxon>Ciliophora</taxon>
        <taxon>Intramacronucleata</taxon>
        <taxon>Oligohymenophorea</taxon>
        <taxon>Peniculida</taxon>
        <taxon>Parameciidae</taxon>
        <taxon>Paramecium</taxon>
    </lineage>
</organism>
<comment type="caution">
    <text evidence="1">The sequence shown here is derived from an EMBL/GenBank/DDBJ whole genome shotgun (WGS) entry which is preliminary data.</text>
</comment>
<gene>
    <name evidence="1" type="ORF">POCTA_138.1.T1220193</name>
</gene>
<dbReference type="AlphaFoldDB" id="A0A8S1XI25"/>
<dbReference type="EMBL" id="CAJJDP010000122">
    <property type="protein sequence ID" value="CAD8200773.1"/>
    <property type="molecule type" value="Genomic_DNA"/>
</dbReference>